<dbReference type="SUPFAM" id="SSF52833">
    <property type="entry name" value="Thioredoxin-like"/>
    <property type="match status" value="1"/>
</dbReference>
<reference evidence="1 2" key="1">
    <citation type="journal article" date="2012" name="J. Bacteriol.">
        <title>Genome Sequence of the Antarctic Psychrophile Bacterium Planococcus antarcticus DSM 14505.</title>
        <authorList>
            <person name="Margolles A."/>
            <person name="Gueimonde M."/>
            <person name="Sanchez B."/>
        </authorList>
    </citation>
    <scope>NUCLEOTIDE SEQUENCE [LARGE SCALE GENOMIC DNA]</scope>
    <source>
        <strain evidence="1 2">DSM 14505</strain>
    </source>
</reference>
<dbReference type="Proteomes" id="UP000004725">
    <property type="component" value="Unassembled WGS sequence"/>
</dbReference>
<dbReference type="CDD" id="cd02980">
    <property type="entry name" value="TRX_Fd_family"/>
    <property type="match status" value="1"/>
</dbReference>
<name>A0AA87LPV9_9BACL</name>
<protein>
    <submittedName>
        <fullName evidence="1">Ferredoxin, 2Fe-2S (2FeCpFd)</fullName>
    </submittedName>
</protein>
<gene>
    <name evidence="1" type="ORF">A1A1_13642</name>
</gene>
<dbReference type="AlphaFoldDB" id="A0AA87LPV9"/>
<organism evidence="1 2">
    <name type="scientific">Planococcus antarcticus DSM 14505</name>
    <dbReference type="NCBI Taxonomy" id="1185653"/>
    <lineage>
        <taxon>Bacteria</taxon>
        <taxon>Bacillati</taxon>
        <taxon>Bacillota</taxon>
        <taxon>Bacilli</taxon>
        <taxon>Bacillales</taxon>
        <taxon>Caryophanaceae</taxon>
        <taxon>Planococcus</taxon>
    </lineage>
</organism>
<evidence type="ECO:0000313" key="1">
    <source>
        <dbReference type="EMBL" id="EIM05923.1"/>
    </source>
</evidence>
<accession>A0AA87LPV9</accession>
<proteinExistence type="predicted"/>
<comment type="caution">
    <text evidence="1">The sequence shown here is derived from an EMBL/GenBank/DDBJ whole genome shotgun (WGS) entry which is preliminary data.</text>
</comment>
<evidence type="ECO:0000313" key="2">
    <source>
        <dbReference type="Proteomes" id="UP000004725"/>
    </source>
</evidence>
<dbReference type="InterPro" id="IPR036249">
    <property type="entry name" value="Thioredoxin-like_sf"/>
</dbReference>
<dbReference type="EMBL" id="AJYB01000045">
    <property type="protein sequence ID" value="EIM05923.1"/>
    <property type="molecule type" value="Genomic_DNA"/>
</dbReference>
<dbReference type="RefSeq" id="WP_006830690.1">
    <property type="nucleotide sequence ID" value="NZ_AJYB01000045.1"/>
</dbReference>
<sequence>MATWDLQTTEHHVLICNGGSCNQFGAEELTQAIRSEISRRELDGTIHTTRTRCNGRCHDKCVVIDYPKGIWYKDLKPEDAHLFVDSLHANENFSTKISHSFNGEVFERSTGVVKGVAKDSEKVSKVSK</sequence>
<dbReference type="Gene3D" id="3.40.30.10">
    <property type="entry name" value="Glutaredoxin"/>
    <property type="match status" value="1"/>
</dbReference>